<name>A0A914QIB9_9BILA</name>
<keyword evidence="2" id="KW-1185">Reference proteome</keyword>
<dbReference type="InterPro" id="IPR011009">
    <property type="entry name" value="Kinase-like_dom_sf"/>
</dbReference>
<dbReference type="AlphaFoldDB" id="A0A914QIB9"/>
<sequence length="88" mass="10267">MYVLINSNRFSYFSLIEIFVKCEFQIIKLLDAWRDDTALYFAQEMGTCNLQEYLEGNPIQSMDEVARLSAQIFSGVHHIHKLQIIHAV</sequence>
<evidence type="ECO:0000313" key="2">
    <source>
        <dbReference type="Proteomes" id="UP000887578"/>
    </source>
</evidence>
<reference evidence="3" key="1">
    <citation type="submission" date="2022-11" db="UniProtKB">
        <authorList>
            <consortium name="WormBaseParasite"/>
        </authorList>
    </citation>
    <scope>IDENTIFICATION</scope>
</reference>
<evidence type="ECO:0000313" key="3">
    <source>
        <dbReference type="WBParaSite" id="PDA_v2.g3216.t1"/>
    </source>
</evidence>
<organism evidence="2 3">
    <name type="scientific">Panagrolaimus davidi</name>
    <dbReference type="NCBI Taxonomy" id="227884"/>
    <lineage>
        <taxon>Eukaryota</taxon>
        <taxon>Metazoa</taxon>
        <taxon>Ecdysozoa</taxon>
        <taxon>Nematoda</taxon>
        <taxon>Chromadorea</taxon>
        <taxon>Rhabditida</taxon>
        <taxon>Tylenchina</taxon>
        <taxon>Panagrolaimomorpha</taxon>
        <taxon>Panagrolaimoidea</taxon>
        <taxon>Panagrolaimidae</taxon>
        <taxon>Panagrolaimus</taxon>
    </lineage>
</organism>
<dbReference type="SUPFAM" id="SSF56112">
    <property type="entry name" value="Protein kinase-like (PK-like)"/>
    <property type="match status" value="1"/>
</dbReference>
<evidence type="ECO:0000259" key="1">
    <source>
        <dbReference type="Pfam" id="PF00069"/>
    </source>
</evidence>
<accession>A0A914QIB9</accession>
<dbReference type="GO" id="GO:0005524">
    <property type="term" value="F:ATP binding"/>
    <property type="evidence" value="ECO:0007669"/>
    <property type="project" value="InterPro"/>
</dbReference>
<dbReference type="Proteomes" id="UP000887578">
    <property type="component" value="Unplaced"/>
</dbReference>
<dbReference type="InterPro" id="IPR000719">
    <property type="entry name" value="Prot_kinase_dom"/>
</dbReference>
<dbReference type="Gene3D" id="1.10.510.10">
    <property type="entry name" value="Transferase(Phosphotransferase) domain 1"/>
    <property type="match status" value="1"/>
</dbReference>
<feature type="domain" description="Protein kinase" evidence="1">
    <location>
        <begin position="25"/>
        <end position="86"/>
    </location>
</feature>
<protein>
    <submittedName>
        <fullName evidence="3">Protein kinase domain-containing protein</fullName>
    </submittedName>
</protein>
<dbReference type="GO" id="GO:0004672">
    <property type="term" value="F:protein kinase activity"/>
    <property type="evidence" value="ECO:0007669"/>
    <property type="project" value="InterPro"/>
</dbReference>
<dbReference type="WBParaSite" id="PDA_v2.g3216.t1">
    <property type="protein sequence ID" value="PDA_v2.g3216.t1"/>
    <property type="gene ID" value="PDA_v2.g3216"/>
</dbReference>
<dbReference type="Pfam" id="PF00069">
    <property type="entry name" value="Pkinase"/>
    <property type="match status" value="1"/>
</dbReference>
<proteinExistence type="predicted"/>